<proteinExistence type="predicted"/>
<evidence type="ECO:0000313" key="4">
    <source>
        <dbReference type="EMBL" id="MDR6291262.1"/>
    </source>
</evidence>
<accession>A0ABU1JRN4</accession>
<dbReference type="InterPro" id="IPR011051">
    <property type="entry name" value="RmlC_Cupin_sf"/>
</dbReference>
<evidence type="ECO:0000259" key="3">
    <source>
        <dbReference type="Pfam" id="PF07883"/>
    </source>
</evidence>
<keyword evidence="1" id="KW-0479">Metal-binding</keyword>
<dbReference type="SUPFAM" id="SSF51182">
    <property type="entry name" value="RmlC-like cupins"/>
    <property type="match status" value="1"/>
</dbReference>
<dbReference type="InterPro" id="IPR014710">
    <property type="entry name" value="RmlC-like_jellyroll"/>
</dbReference>
<dbReference type="EMBL" id="JAVDPW010000006">
    <property type="protein sequence ID" value="MDR6291262.1"/>
    <property type="molecule type" value="Genomic_DNA"/>
</dbReference>
<dbReference type="PANTHER" id="PTHR35848">
    <property type="entry name" value="OXALATE-BINDING PROTEIN"/>
    <property type="match status" value="1"/>
</dbReference>
<evidence type="ECO:0000313" key="5">
    <source>
        <dbReference type="Proteomes" id="UP001262410"/>
    </source>
</evidence>
<dbReference type="Gene3D" id="2.60.120.10">
    <property type="entry name" value="Jelly Rolls"/>
    <property type="match status" value="1"/>
</dbReference>
<dbReference type="PANTHER" id="PTHR35848:SF6">
    <property type="entry name" value="CUPIN TYPE-2 DOMAIN-CONTAINING PROTEIN"/>
    <property type="match status" value="1"/>
</dbReference>
<feature type="region of interest" description="Disordered" evidence="2">
    <location>
        <begin position="1"/>
        <end position="25"/>
    </location>
</feature>
<dbReference type="InterPro" id="IPR051610">
    <property type="entry name" value="GPI/OXD"/>
</dbReference>
<dbReference type="InterPro" id="IPR013096">
    <property type="entry name" value="Cupin_2"/>
</dbReference>
<name>A0ABU1JRN4_9PROT</name>
<organism evidence="4 5">
    <name type="scientific">Inquilinus ginsengisoli</name>
    <dbReference type="NCBI Taxonomy" id="363840"/>
    <lineage>
        <taxon>Bacteria</taxon>
        <taxon>Pseudomonadati</taxon>
        <taxon>Pseudomonadota</taxon>
        <taxon>Alphaproteobacteria</taxon>
        <taxon>Rhodospirillales</taxon>
        <taxon>Rhodospirillaceae</taxon>
        <taxon>Inquilinus</taxon>
    </lineage>
</organism>
<evidence type="ECO:0000256" key="1">
    <source>
        <dbReference type="ARBA" id="ARBA00022723"/>
    </source>
</evidence>
<gene>
    <name evidence="4" type="ORF">E9232_003788</name>
</gene>
<protein>
    <submittedName>
        <fullName evidence="4">Quercetin dioxygenase-like cupin family protein</fullName>
    </submittedName>
</protein>
<dbReference type="CDD" id="cd02209">
    <property type="entry name" value="cupin_XRE_C"/>
    <property type="match status" value="1"/>
</dbReference>
<dbReference type="Proteomes" id="UP001262410">
    <property type="component" value="Unassembled WGS sequence"/>
</dbReference>
<feature type="domain" description="Cupin type-2" evidence="3">
    <location>
        <begin position="42"/>
        <end position="108"/>
    </location>
</feature>
<feature type="compositionally biased region" description="Basic and acidic residues" evidence="2">
    <location>
        <begin position="1"/>
        <end position="12"/>
    </location>
</feature>
<reference evidence="4 5" key="1">
    <citation type="submission" date="2023-07" db="EMBL/GenBank/DDBJ databases">
        <title>Sorghum-associated microbial communities from plants grown in Nebraska, USA.</title>
        <authorList>
            <person name="Schachtman D."/>
        </authorList>
    </citation>
    <scope>NUCLEOTIDE SEQUENCE [LARGE SCALE GENOMIC DNA]</scope>
    <source>
        <strain evidence="4 5">584</strain>
    </source>
</reference>
<sequence>MSGDQAKSDAHEIFSPQQNARPGNRYLTELTDGDGDYCVMQCTLPPGVIVPLHSHADRETFYVIDGHPDAFLGDRWQTLGPGDVFDAQDGIRHAWRNSSGATVSMLCVTTMRMGRFLRDAAVGRASADPAKDAQRFLKLVQEYGYWLASPEENAAIGLTIHWDGDGRRKQGLDPA</sequence>
<dbReference type="RefSeq" id="WP_309796300.1">
    <property type="nucleotide sequence ID" value="NZ_JAVDPW010000006.1"/>
</dbReference>
<comment type="caution">
    <text evidence="4">The sequence shown here is derived from an EMBL/GenBank/DDBJ whole genome shotgun (WGS) entry which is preliminary data.</text>
</comment>
<dbReference type="Pfam" id="PF07883">
    <property type="entry name" value="Cupin_2"/>
    <property type="match status" value="1"/>
</dbReference>
<keyword evidence="5" id="KW-1185">Reference proteome</keyword>
<evidence type="ECO:0000256" key="2">
    <source>
        <dbReference type="SAM" id="MobiDB-lite"/>
    </source>
</evidence>